<organism evidence="3 4">
    <name type="scientific">Dipodomys ordii</name>
    <name type="common">Ord's kangaroo rat</name>
    <dbReference type="NCBI Taxonomy" id="10020"/>
    <lineage>
        <taxon>Eukaryota</taxon>
        <taxon>Metazoa</taxon>
        <taxon>Chordata</taxon>
        <taxon>Craniata</taxon>
        <taxon>Vertebrata</taxon>
        <taxon>Euteleostomi</taxon>
        <taxon>Mammalia</taxon>
        <taxon>Eutheria</taxon>
        <taxon>Euarchontoglires</taxon>
        <taxon>Glires</taxon>
        <taxon>Rodentia</taxon>
        <taxon>Castorimorpha</taxon>
        <taxon>Heteromyidae</taxon>
        <taxon>Dipodomyinae</taxon>
        <taxon>Dipodomys</taxon>
    </lineage>
</organism>
<dbReference type="PANTHER" id="PTHR22910:SF6">
    <property type="entry name" value="PROTEIN MGARP"/>
    <property type="match status" value="1"/>
</dbReference>
<dbReference type="CTD" id="84709"/>
<dbReference type="Pfam" id="PF14962">
    <property type="entry name" value="AIF-MLS"/>
    <property type="match status" value="1"/>
</dbReference>
<dbReference type="GeneID" id="105995683"/>
<dbReference type="AlphaFoldDB" id="A0A1S3GAB0"/>
<dbReference type="InterPro" id="IPR026093">
    <property type="entry name" value="MGARP"/>
</dbReference>
<feature type="region of interest" description="Disordered" evidence="1">
    <location>
        <begin position="1"/>
        <end position="33"/>
    </location>
</feature>
<evidence type="ECO:0000313" key="3">
    <source>
        <dbReference type="Proteomes" id="UP000081671"/>
    </source>
</evidence>
<sequence length="241" mass="24787">MSGQPARPVRASSSGPSPRLVRTAPSSWSGRASLRQMSSNKIPGTSRSNMLYYLVVGVTVSAGGYYTYKTVISEPAKHTVHISSLKGKTKAGSHPFQEDTPEAKEEYSGATEECDAGAEVKSSEETPVAAKGPVAEASGATPGEATAVASETRPEVTAAAVGRNVEVSSGTSPGVSHPAPEQGGPYCHSHSHSHMARESHGPGGCPGPDKEALLAASKPCSQHGFHGEACVEPEVASARNQ</sequence>
<dbReference type="OrthoDB" id="9950323at2759"/>
<evidence type="ECO:0000259" key="2">
    <source>
        <dbReference type="Pfam" id="PF14962"/>
    </source>
</evidence>
<keyword evidence="3" id="KW-1185">Reference proteome</keyword>
<evidence type="ECO:0000313" key="4">
    <source>
        <dbReference type="RefSeq" id="XP_012884962.1"/>
    </source>
</evidence>
<dbReference type="KEGG" id="dord:105995683"/>
<dbReference type="RefSeq" id="XP_012884962.1">
    <property type="nucleotide sequence ID" value="XM_013029508.1"/>
</dbReference>
<dbReference type="PANTHER" id="PTHR22910">
    <property type="entry name" value="PROTEIN MGARP"/>
    <property type="match status" value="1"/>
</dbReference>
<dbReference type="FunCoup" id="A0A1S3GAB0">
    <property type="interactions" value="39"/>
</dbReference>
<protein>
    <submittedName>
        <fullName evidence="4">Protein MGARP</fullName>
    </submittedName>
</protein>
<dbReference type="Proteomes" id="UP000081671">
    <property type="component" value="Unplaced"/>
</dbReference>
<dbReference type="GO" id="GO:0008089">
    <property type="term" value="P:anterograde axonal transport"/>
    <property type="evidence" value="ECO:0007669"/>
    <property type="project" value="InterPro"/>
</dbReference>
<feature type="compositionally biased region" description="Polar residues" evidence="1">
    <location>
        <begin position="24"/>
        <end position="33"/>
    </location>
</feature>
<feature type="domain" description="Protein MGARP N-terminal" evidence="2">
    <location>
        <begin position="28"/>
        <end position="182"/>
    </location>
</feature>
<dbReference type="GO" id="GO:0005741">
    <property type="term" value="C:mitochondrial outer membrane"/>
    <property type="evidence" value="ECO:0007669"/>
    <property type="project" value="TreeGrafter"/>
</dbReference>
<dbReference type="GO" id="GO:1904115">
    <property type="term" value="C:axon cytoplasm"/>
    <property type="evidence" value="ECO:0007669"/>
    <property type="project" value="GOC"/>
</dbReference>
<accession>A0A1S3GAB0</accession>
<dbReference type="InParanoid" id="A0A1S3GAB0"/>
<evidence type="ECO:0000256" key="1">
    <source>
        <dbReference type="SAM" id="MobiDB-lite"/>
    </source>
</evidence>
<feature type="region of interest" description="Disordered" evidence="1">
    <location>
        <begin position="84"/>
        <end position="212"/>
    </location>
</feature>
<proteinExistence type="predicted"/>
<reference evidence="4" key="1">
    <citation type="submission" date="2025-08" db="UniProtKB">
        <authorList>
            <consortium name="RefSeq"/>
        </authorList>
    </citation>
    <scope>IDENTIFICATION</scope>
    <source>
        <tissue evidence="4">Kidney</tissue>
    </source>
</reference>
<name>A0A1S3GAB0_DIPOR</name>
<gene>
    <name evidence="4" type="primary">Mgarp</name>
</gene>
<dbReference type="InterPro" id="IPR032773">
    <property type="entry name" value="MGARP_N"/>
</dbReference>